<dbReference type="RefSeq" id="WP_203806418.1">
    <property type="nucleotide sequence ID" value="NZ_BAAAQE010000005.1"/>
</dbReference>
<dbReference type="InterPro" id="IPR003347">
    <property type="entry name" value="JmjC_dom"/>
</dbReference>
<name>A0ABQ3XN35_9ACTN</name>
<feature type="domain" description="JmjC" evidence="4">
    <location>
        <begin position="91"/>
        <end position="244"/>
    </location>
</feature>
<dbReference type="SUPFAM" id="SSF51197">
    <property type="entry name" value="Clavaminate synthase-like"/>
    <property type="match status" value="1"/>
</dbReference>
<organism evidence="5 6">
    <name type="scientific">Actinoplanes couchii</name>
    <dbReference type="NCBI Taxonomy" id="403638"/>
    <lineage>
        <taxon>Bacteria</taxon>
        <taxon>Bacillati</taxon>
        <taxon>Actinomycetota</taxon>
        <taxon>Actinomycetes</taxon>
        <taxon>Micromonosporales</taxon>
        <taxon>Micromonosporaceae</taxon>
        <taxon>Actinoplanes</taxon>
    </lineage>
</organism>
<evidence type="ECO:0000256" key="3">
    <source>
        <dbReference type="ARBA" id="ARBA00023004"/>
    </source>
</evidence>
<dbReference type="EMBL" id="BOMG01000102">
    <property type="protein sequence ID" value="GID59911.1"/>
    <property type="molecule type" value="Genomic_DNA"/>
</dbReference>
<gene>
    <name evidence="5" type="ORF">Aco03nite_083150</name>
</gene>
<sequence>MVLEMLLDSRTAEEFMHAWPDKPQVLPLPAGGQTLTHSINANTILRILDTGCYPPVEVNVIKNDQTRHPRMFTTNDRLDPVKLRRWRDRGDTVQLRHLERWIPAMAALTRSIQTQTGCTNYVSAFVTPAGQQGLQHHWDPYLSIVIQLAGTKTWDIWKPKVIDPTRAHLTAVQTWQDHWIEEWTANGPDLSFDLVSHEVLVLPRGWVHNPYNSGADESVHITVVIKERTPFWITEKLTATVINDQAFRRSISAADLASRTLADCVDRTRERLVQHLNDLDSNDFAHLLRTFAVTEVDQDIV</sequence>
<proteinExistence type="predicted"/>
<evidence type="ECO:0000313" key="6">
    <source>
        <dbReference type="Proteomes" id="UP000612282"/>
    </source>
</evidence>
<protein>
    <recommendedName>
        <fullName evidence="4">JmjC domain-containing protein</fullName>
    </recommendedName>
</protein>
<evidence type="ECO:0000259" key="4">
    <source>
        <dbReference type="PROSITE" id="PS51184"/>
    </source>
</evidence>
<evidence type="ECO:0000256" key="1">
    <source>
        <dbReference type="ARBA" id="ARBA00001954"/>
    </source>
</evidence>
<evidence type="ECO:0000256" key="2">
    <source>
        <dbReference type="ARBA" id="ARBA00022723"/>
    </source>
</evidence>
<evidence type="ECO:0000313" key="5">
    <source>
        <dbReference type="EMBL" id="GID59911.1"/>
    </source>
</evidence>
<dbReference type="Proteomes" id="UP000612282">
    <property type="component" value="Unassembled WGS sequence"/>
</dbReference>
<comment type="cofactor">
    <cofactor evidence="1">
        <name>Fe(2+)</name>
        <dbReference type="ChEBI" id="CHEBI:29033"/>
    </cofactor>
</comment>
<keyword evidence="3" id="KW-0408">Iron</keyword>
<dbReference type="PANTHER" id="PTHR13096">
    <property type="entry name" value="MINA53 MYC INDUCED NUCLEAR ANTIGEN"/>
    <property type="match status" value="1"/>
</dbReference>
<keyword evidence="2" id="KW-0479">Metal-binding</keyword>
<dbReference type="Pfam" id="PF08007">
    <property type="entry name" value="JmjC_2"/>
    <property type="match status" value="1"/>
</dbReference>
<comment type="caution">
    <text evidence="5">The sequence shown here is derived from an EMBL/GenBank/DDBJ whole genome shotgun (WGS) entry which is preliminary data.</text>
</comment>
<dbReference type="PANTHER" id="PTHR13096:SF8">
    <property type="entry name" value="RIBOSOMAL OXYGENASE 1"/>
    <property type="match status" value="1"/>
</dbReference>
<dbReference type="Gene3D" id="2.60.120.650">
    <property type="entry name" value="Cupin"/>
    <property type="match status" value="1"/>
</dbReference>
<keyword evidence="6" id="KW-1185">Reference proteome</keyword>
<dbReference type="PROSITE" id="PS51184">
    <property type="entry name" value="JMJC"/>
    <property type="match status" value="1"/>
</dbReference>
<accession>A0ABQ3XN35</accession>
<dbReference type="InterPro" id="IPR039994">
    <property type="entry name" value="NO66-like"/>
</dbReference>
<reference evidence="5 6" key="1">
    <citation type="submission" date="2021-01" db="EMBL/GenBank/DDBJ databases">
        <title>Whole genome shotgun sequence of Actinoplanes couchii NBRC 106145.</title>
        <authorList>
            <person name="Komaki H."/>
            <person name="Tamura T."/>
        </authorList>
    </citation>
    <scope>NUCLEOTIDE SEQUENCE [LARGE SCALE GENOMIC DNA]</scope>
    <source>
        <strain evidence="5 6">NBRC 106145</strain>
    </source>
</reference>